<reference evidence="2 3" key="2">
    <citation type="submission" date="2013-02" db="EMBL/GenBank/DDBJ databases">
        <title>The Genome Sequence of Plasmodium falciparum 7G8.</title>
        <authorList>
            <consortium name="The Broad Institute Genome Sequencing Platform"/>
            <consortium name="The Broad Institute Genome Sequencing Center for Infectious Disease"/>
            <person name="Neafsey D."/>
            <person name="Cheeseman I."/>
            <person name="Volkman S."/>
            <person name="Adams J."/>
            <person name="Walker B."/>
            <person name="Young S.K."/>
            <person name="Zeng Q."/>
            <person name="Gargeya S."/>
            <person name="Fitzgerald M."/>
            <person name="Haas B."/>
            <person name="Abouelleil A."/>
            <person name="Alvarado L."/>
            <person name="Arachchi H.M."/>
            <person name="Berlin A.M."/>
            <person name="Chapman S.B."/>
            <person name="Dewar J."/>
            <person name="Goldberg J."/>
            <person name="Griggs A."/>
            <person name="Gujja S."/>
            <person name="Hansen M."/>
            <person name="Howarth C."/>
            <person name="Imamovic A."/>
            <person name="Larimer J."/>
            <person name="McCowan C."/>
            <person name="Murphy C."/>
            <person name="Neiman D."/>
            <person name="Pearson M."/>
            <person name="Priest M."/>
            <person name="Roberts A."/>
            <person name="Saif S."/>
            <person name="Shea T."/>
            <person name="Sisk P."/>
            <person name="Sykes S."/>
            <person name="Wortman J."/>
            <person name="Nusbaum C."/>
            <person name="Birren B."/>
        </authorList>
    </citation>
    <scope>NUCLEOTIDE SEQUENCE [LARGE SCALE GENOMIC DNA]</scope>
    <source>
        <strain evidence="2 3">7G8</strain>
    </source>
</reference>
<gene>
    <name evidence="2" type="ORF">PFBG_04498</name>
</gene>
<dbReference type="Proteomes" id="UP000030688">
    <property type="component" value="Unassembled WGS sequence"/>
</dbReference>
<keyword evidence="1" id="KW-0812">Transmembrane</keyword>
<dbReference type="AlphaFoldDB" id="W7FGH2"/>
<keyword evidence="1" id="KW-1133">Transmembrane helix</keyword>
<organism evidence="2 3">
    <name type="scientific">Plasmodium falciparum (isolate 7G8)</name>
    <dbReference type="NCBI Taxonomy" id="57266"/>
    <lineage>
        <taxon>Eukaryota</taxon>
        <taxon>Sar</taxon>
        <taxon>Alveolata</taxon>
        <taxon>Apicomplexa</taxon>
        <taxon>Aconoidasida</taxon>
        <taxon>Haemosporida</taxon>
        <taxon>Plasmodiidae</taxon>
        <taxon>Plasmodium</taxon>
        <taxon>Plasmodium (Laverania)</taxon>
    </lineage>
</organism>
<proteinExistence type="predicted"/>
<evidence type="ECO:0000313" key="3">
    <source>
        <dbReference type="Proteomes" id="UP000030688"/>
    </source>
</evidence>
<evidence type="ECO:0000256" key="1">
    <source>
        <dbReference type="SAM" id="Phobius"/>
    </source>
</evidence>
<protein>
    <submittedName>
        <fullName evidence="2">Uncharacterized protein</fullName>
    </submittedName>
</protein>
<keyword evidence="1" id="KW-0472">Membrane</keyword>
<dbReference type="EMBL" id="KE123634">
    <property type="protein sequence ID" value="EUR66208.1"/>
    <property type="molecule type" value="Genomic_DNA"/>
</dbReference>
<reference evidence="3" key="1">
    <citation type="submission" date="2007-11" db="EMBL/GenBank/DDBJ databases">
        <authorList>
            <consortium name="The Broad Institute Genome Sequencing Platform"/>
            <person name="Volkman S.K."/>
            <person name="Daily J.P."/>
            <person name="Sarr O."/>
            <person name="Ndiaye D."/>
            <person name="Ndir O."/>
            <person name="Mboup S."/>
            <person name="Lukens A."/>
            <person name="Stange-Thomann N."/>
            <person name="Mauceli E."/>
            <person name="Gnerre S."/>
            <person name="Jaffe D."/>
            <person name="Zainoun J."/>
            <person name="Wiegand R.C."/>
            <person name="Birren B."/>
            <person name="Galagan J."/>
            <person name="Lander E."/>
            <person name="Wirth D.F."/>
        </authorList>
    </citation>
    <scope>NUCLEOTIDE SEQUENCE [LARGE SCALE GENOMIC DNA]</scope>
    <source>
        <strain evidence="3">7G8</strain>
    </source>
</reference>
<sequence>MKILNIQKKNSTDMNNMCTIMHFILNIIFFLNEYIYVEIIIKKKNTLKNFFLSDTGKNNFYAIYFLKTNGSHNS</sequence>
<evidence type="ECO:0000313" key="2">
    <source>
        <dbReference type="EMBL" id="EUR66208.1"/>
    </source>
</evidence>
<accession>W7FGH2</accession>
<feature type="transmembrane region" description="Helical" evidence="1">
    <location>
        <begin position="20"/>
        <end position="41"/>
    </location>
</feature>
<name>W7FGH2_PLAF8</name>